<comment type="caution">
    <text evidence="2">The sequence shown here is derived from an EMBL/GenBank/DDBJ whole genome shotgun (WGS) entry which is preliminary data.</text>
</comment>
<dbReference type="AlphaFoldDB" id="A0A931WPC7"/>
<gene>
    <name evidence="2" type="ORF">HYT40_00415</name>
</gene>
<feature type="coiled-coil region" evidence="1">
    <location>
        <begin position="127"/>
        <end position="154"/>
    </location>
</feature>
<dbReference type="Proteomes" id="UP000724148">
    <property type="component" value="Unassembled WGS sequence"/>
</dbReference>
<name>A0A931WPC7_9BACT</name>
<reference evidence="2" key="1">
    <citation type="submission" date="2020-07" db="EMBL/GenBank/DDBJ databases">
        <title>Huge and variable diversity of episymbiotic CPR bacteria and DPANN archaea in groundwater ecosystems.</title>
        <authorList>
            <person name="He C.Y."/>
            <person name="Keren R."/>
            <person name="Whittaker M."/>
            <person name="Farag I.F."/>
            <person name="Doudna J."/>
            <person name="Cate J.H.D."/>
            <person name="Banfield J.F."/>
        </authorList>
    </citation>
    <scope>NUCLEOTIDE SEQUENCE</scope>
    <source>
        <strain evidence="2">NC_groundwater_193_Ag_S-0.1um_51_7</strain>
    </source>
</reference>
<keyword evidence="1" id="KW-0175">Coiled coil</keyword>
<sequence length="450" mass="48292">MSANRNIYYFFLFAATALWLGALGIVVSTDAYGQVATSSAISLSVSPDPPQTDELVVITAALADGSEAVTNFQWFINAVLRPDLSGVGKSAAAFVAAPKPGPLTVRVEAQKPGAPIATQELTISVELSETTKAFQNLLNQIDEARLEKERVESEITIALTHSPENPGPGEITTFTVNSFQFDVASADISWLYNGRRIASGRGVKTATVTIGAAGSTNNIDVVVSLSDGRRAEKSLSLVPSAVGFYWWTDAYAPIWYRGKALPGPGTTILIQARPSFSESISKALTYTWSLNDAAVSVASGPGKNIFVYTLPAAGGFADSIRVRVSNISQTIVQEAEFQIPAVESEALLYESKPLEGVDYSRVLGNTTRPAGKTIDVAVEPFFVPRRSLATLRYQWTLNGKDISAEGAKKPFLFTLTSERDTVGVQDISVSLQDLKNAFIRAAQSIRINLQ</sequence>
<evidence type="ECO:0000256" key="1">
    <source>
        <dbReference type="SAM" id="Coils"/>
    </source>
</evidence>
<evidence type="ECO:0008006" key="4">
    <source>
        <dbReference type="Google" id="ProtNLM"/>
    </source>
</evidence>
<evidence type="ECO:0000313" key="2">
    <source>
        <dbReference type="EMBL" id="MBI2096611.1"/>
    </source>
</evidence>
<accession>A0A931WPC7</accession>
<evidence type="ECO:0000313" key="3">
    <source>
        <dbReference type="Proteomes" id="UP000724148"/>
    </source>
</evidence>
<organism evidence="2 3">
    <name type="scientific">Candidatus Sungiibacteriota bacterium</name>
    <dbReference type="NCBI Taxonomy" id="2750080"/>
    <lineage>
        <taxon>Bacteria</taxon>
        <taxon>Candidatus Sungiibacteriota</taxon>
    </lineage>
</organism>
<protein>
    <recommendedName>
        <fullName evidence="4">Ig-like domain-containing protein</fullName>
    </recommendedName>
</protein>
<proteinExistence type="predicted"/>
<dbReference type="EMBL" id="JACOZA010000006">
    <property type="protein sequence ID" value="MBI2096611.1"/>
    <property type="molecule type" value="Genomic_DNA"/>
</dbReference>